<feature type="compositionally biased region" description="Basic residues" evidence="1">
    <location>
        <begin position="76"/>
        <end position="87"/>
    </location>
</feature>
<gene>
    <name evidence="2" type="ORF">PIB30_039176</name>
</gene>
<dbReference type="Proteomes" id="UP001341840">
    <property type="component" value="Unassembled WGS sequence"/>
</dbReference>
<feature type="compositionally biased region" description="Basic and acidic residues" evidence="1">
    <location>
        <begin position="177"/>
        <end position="190"/>
    </location>
</feature>
<proteinExistence type="predicted"/>
<name>A0ABU6WFJ2_9FABA</name>
<protein>
    <submittedName>
        <fullName evidence="2">Uncharacterized protein</fullName>
    </submittedName>
</protein>
<comment type="caution">
    <text evidence="2">The sequence shown here is derived from an EMBL/GenBank/DDBJ whole genome shotgun (WGS) entry which is preliminary data.</text>
</comment>
<evidence type="ECO:0000313" key="3">
    <source>
        <dbReference type="Proteomes" id="UP001341840"/>
    </source>
</evidence>
<sequence length="241" mass="27453">MHNHLSHKPPTFCLGTSGYADSPKTPRRYILYIGAVCGNSPQRDRFIMVNQDEEGVVYTDHSGEGSIAKISTRRIGSQRHGQRRHWGRQSQCGFGRRPKRTTSPPSSTPAVEVFQVQSTELVQAAIATTKTNIDLKPQTFRRDRIERISHRSGSEISLAIALGEQSRTPPRRRRYHSSSESKESSSEGDHRGRRRVFRRYKKTRGWEITPPIDGHTPFSSRILKVQPPRHFIKPTDIDDTT</sequence>
<dbReference type="EMBL" id="JASCZI010181448">
    <property type="protein sequence ID" value="MED6183596.1"/>
    <property type="molecule type" value="Genomic_DNA"/>
</dbReference>
<organism evidence="2 3">
    <name type="scientific">Stylosanthes scabra</name>
    <dbReference type="NCBI Taxonomy" id="79078"/>
    <lineage>
        <taxon>Eukaryota</taxon>
        <taxon>Viridiplantae</taxon>
        <taxon>Streptophyta</taxon>
        <taxon>Embryophyta</taxon>
        <taxon>Tracheophyta</taxon>
        <taxon>Spermatophyta</taxon>
        <taxon>Magnoliopsida</taxon>
        <taxon>eudicotyledons</taxon>
        <taxon>Gunneridae</taxon>
        <taxon>Pentapetalae</taxon>
        <taxon>rosids</taxon>
        <taxon>fabids</taxon>
        <taxon>Fabales</taxon>
        <taxon>Fabaceae</taxon>
        <taxon>Papilionoideae</taxon>
        <taxon>50 kb inversion clade</taxon>
        <taxon>dalbergioids sensu lato</taxon>
        <taxon>Dalbergieae</taxon>
        <taxon>Pterocarpus clade</taxon>
        <taxon>Stylosanthes</taxon>
    </lineage>
</organism>
<feature type="region of interest" description="Disordered" evidence="1">
    <location>
        <begin position="76"/>
        <end position="110"/>
    </location>
</feature>
<accession>A0ABU6WFJ2</accession>
<feature type="region of interest" description="Disordered" evidence="1">
    <location>
        <begin position="211"/>
        <end position="241"/>
    </location>
</feature>
<evidence type="ECO:0000256" key="1">
    <source>
        <dbReference type="SAM" id="MobiDB-lite"/>
    </source>
</evidence>
<evidence type="ECO:0000313" key="2">
    <source>
        <dbReference type="EMBL" id="MED6183596.1"/>
    </source>
</evidence>
<feature type="region of interest" description="Disordered" evidence="1">
    <location>
        <begin position="156"/>
        <end position="196"/>
    </location>
</feature>
<keyword evidence="3" id="KW-1185">Reference proteome</keyword>
<reference evidence="2 3" key="1">
    <citation type="journal article" date="2023" name="Plants (Basel)">
        <title>Bridging the Gap: Combining Genomics and Transcriptomics Approaches to Understand Stylosanthes scabra, an Orphan Legume from the Brazilian Caatinga.</title>
        <authorList>
            <person name="Ferreira-Neto J.R.C."/>
            <person name="da Silva M.D."/>
            <person name="Binneck E."/>
            <person name="de Melo N.F."/>
            <person name="da Silva R.H."/>
            <person name="de Melo A.L.T.M."/>
            <person name="Pandolfi V."/>
            <person name="Bustamante F.O."/>
            <person name="Brasileiro-Vidal A.C."/>
            <person name="Benko-Iseppon A.M."/>
        </authorList>
    </citation>
    <scope>NUCLEOTIDE SEQUENCE [LARGE SCALE GENOMIC DNA]</scope>
    <source>
        <tissue evidence="2">Leaves</tissue>
    </source>
</reference>